<dbReference type="HOGENOM" id="CLU_179041_1_0_11"/>
<keyword evidence="2" id="KW-1185">Reference proteome</keyword>
<proteinExistence type="predicted"/>
<evidence type="ECO:0000313" key="2">
    <source>
        <dbReference type="Proteomes" id="UP000004705"/>
    </source>
</evidence>
<reference evidence="1 2" key="1">
    <citation type="journal article" date="2012" name="Stand. Genomic Sci.">
        <title>Genome sequence of the soil bacterium Saccharomonospora azurea type strain (NA-128(T)).</title>
        <authorList>
            <person name="Klenk H.P."/>
            <person name="Held B."/>
            <person name="Lucas S."/>
            <person name="Lapidus A."/>
            <person name="Copeland A."/>
            <person name="Hammon N."/>
            <person name="Pitluck S."/>
            <person name="Goodwin L.A."/>
            <person name="Han C."/>
            <person name="Tapia R."/>
            <person name="Brambilla E.M."/>
            <person name="Potter G."/>
            <person name="Land M."/>
            <person name="Ivanova N."/>
            <person name="Rohde M."/>
            <person name="Goker M."/>
            <person name="Detter J.C."/>
            <person name="Kyrpides N.C."/>
            <person name="Woyke T."/>
        </authorList>
    </citation>
    <scope>NUCLEOTIDE SEQUENCE [LARGE SCALE GENOMIC DNA]</scope>
    <source>
        <strain evidence="1 2">NA-128</strain>
    </source>
</reference>
<dbReference type="InterPro" id="IPR021408">
    <property type="entry name" value="DUF3046"/>
</dbReference>
<dbReference type="Proteomes" id="UP000004705">
    <property type="component" value="Chromosome"/>
</dbReference>
<dbReference type="Pfam" id="PF11248">
    <property type="entry name" value="DUF3046"/>
    <property type="match status" value="1"/>
</dbReference>
<accession>H8G8L3</accession>
<protein>
    <recommendedName>
        <fullName evidence="3">DUF3046 domain-containing protein</fullName>
    </recommendedName>
</protein>
<organism evidence="1 2">
    <name type="scientific">Saccharomonospora azurea NA-128</name>
    <dbReference type="NCBI Taxonomy" id="882081"/>
    <lineage>
        <taxon>Bacteria</taxon>
        <taxon>Bacillati</taxon>
        <taxon>Actinomycetota</taxon>
        <taxon>Actinomycetes</taxon>
        <taxon>Pseudonocardiales</taxon>
        <taxon>Pseudonocardiaceae</taxon>
        <taxon>Saccharomonospora</taxon>
    </lineage>
</organism>
<evidence type="ECO:0000313" key="1">
    <source>
        <dbReference type="EMBL" id="EHY88422.1"/>
    </source>
</evidence>
<dbReference type="EMBL" id="CM001466">
    <property type="protein sequence ID" value="EHY88422.1"/>
    <property type="molecule type" value="Genomic_DNA"/>
</dbReference>
<gene>
    <name evidence="1" type="ORF">SacazDRAFT_01493</name>
</gene>
<sequence length="70" mass="7899">MTTLVPMRITVFRRLMAEEFGAMRAETLASDHVLSGLGGRTADQALREGVPAKEVWHEVCAEFDVPRERR</sequence>
<dbReference type="AlphaFoldDB" id="H8G8L3"/>
<name>H8G8L3_9PSEU</name>
<evidence type="ECO:0008006" key="3">
    <source>
        <dbReference type="Google" id="ProtNLM"/>
    </source>
</evidence>